<keyword evidence="2" id="KW-1185">Reference proteome</keyword>
<accession>A0A7S7NRS3</accession>
<reference evidence="1 2" key="1">
    <citation type="submission" date="2020-10" db="EMBL/GenBank/DDBJ databases">
        <title>Complete genome sequence of Paludibaculum fermentans P105T, a facultatively anaerobic acidobacterium capable of dissimilatory Fe(III) reduction.</title>
        <authorList>
            <person name="Dedysh S.N."/>
            <person name="Beletsky A.V."/>
            <person name="Kulichevskaya I.S."/>
            <person name="Mardanov A.V."/>
            <person name="Ravin N.V."/>
        </authorList>
    </citation>
    <scope>NUCLEOTIDE SEQUENCE [LARGE SCALE GENOMIC DNA]</scope>
    <source>
        <strain evidence="1 2">P105</strain>
    </source>
</reference>
<name>A0A7S7NRS3_PALFE</name>
<protein>
    <submittedName>
        <fullName evidence="1">Uncharacterized protein</fullName>
    </submittedName>
</protein>
<dbReference type="RefSeq" id="WP_194450285.1">
    <property type="nucleotide sequence ID" value="NZ_CP063849.1"/>
</dbReference>
<dbReference type="KEGG" id="pfer:IRI77_01285"/>
<dbReference type="EMBL" id="CP063849">
    <property type="protein sequence ID" value="QOY88623.1"/>
    <property type="molecule type" value="Genomic_DNA"/>
</dbReference>
<dbReference type="Proteomes" id="UP000593892">
    <property type="component" value="Chromosome"/>
</dbReference>
<sequence>MKYVSAMLVAAALLLAGVAMLGQDLKHGWKMHRTDRADEVQFTVERWKDGNHWSNSRPYPLTSFRGFSTSWFDHGGKVKFSFVQDAGELQCEGGFSFGRGSGNFTFTPNPSFVSRLKELGYDEPDSNDLFAILLAEVSLDFAREVKDAGLGASTKQLIELRIHGVSGDYIREAREAGYRDFSARDYTQLRIHGVNTDFLRDLQRAGYNLPAGDITELRIHGVSAEFAKDLKSAGYDLPTRQITELRIHGVSSDYLRDLRTYGLRPEAGDLKELRIHGVSPQYLKGLKDSGYAALPAREITELHMRGVSTNFIREAHDLGYSFTPRELSELCTQGVNGAYLRKLKESGMKNLSASQIAKLRVHGVE</sequence>
<organism evidence="1 2">
    <name type="scientific">Paludibaculum fermentans</name>
    <dbReference type="NCBI Taxonomy" id="1473598"/>
    <lineage>
        <taxon>Bacteria</taxon>
        <taxon>Pseudomonadati</taxon>
        <taxon>Acidobacteriota</taxon>
        <taxon>Terriglobia</taxon>
        <taxon>Bryobacterales</taxon>
        <taxon>Bryobacteraceae</taxon>
        <taxon>Paludibaculum</taxon>
    </lineage>
</organism>
<evidence type="ECO:0000313" key="1">
    <source>
        <dbReference type="EMBL" id="QOY88623.1"/>
    </source>
</evidence>
<evidence type="ECO:0000313" key="2">
    <source>
        <dbReference type="Proteomes" id="UP000593892"/>
    </source>
</evidence>
<proteinExistence type="predicted"/>
<gene>
    <name evidence="1" type="ORF">IRI77_01285</name>
</gene>
<dbReference type="AlphaFoldDB" id="A0A7S7NRS3"/>